<dbReference type="GO" id="GO:0005506">
    <property type="term" value="F:iron ion binding"/>
    <property type="evidence" value="ECO:0007669"/>
    <property type="project" value="InterPro"/>
</dbReference>
<dbReference type="PANTHER" id="PTHR24300:SF397">
    <property type="entry name" value="CYTOCHROME P450 2U1"/>
    <property type="match status" value="1"/>
</dbReference>
<gene>
    <name evidence="4" type="ORF">C0Q70_11715</name>
</gene>
<dbReference type="GO" id="GO:0020037">
    <property type="term" value="F:heme binding"/>
    <property type="evidence" value="ECO:0007669"/>
    <property type="project" value="InterPro"/>
</dbReference>
<dbReference type="GO" id="GO:0006805">
    <property type="term" value="P:xenobiotic metabolic process"/>
    <property type="evidence" value="ECO:0007669"/>
    <property type="project" value="TreeGrafter"/>
</dbReference>
<dbReference type="GO" id="GO:0008395">
    <property type="term" value="F:steroid hydroxylase activity"/>
    <property type="evidence" value="ECO:0007669"/>
    <property type="project" value="TreeGrafter"/>
</dbReference>
<dbReference type="OrthoDB" id="6158503at2759"/>
<dbReference type="GO" id="GO:0016712">
    <property type="term" value="F:oxidoreductase activity, acting on paired donors, with incorporation or reduction of molecular oxygen, reduced flavin or flavoprotein as one donor, and incorporation of one atom of oxygen"/>
    <property type="evidence" value="ECO:0007669"/>
    <property type="project" value="TreeGrafter"/>
</dbReference>
<dbReference type="Gene3D" id="1.10.630.10">
    <property type="entry name" value="Cytochrome P450"/>
    <property type="match status" value="1"/>
</dbReference>
<evidence type="ECO:0000256" key="2">
    <source>
        <dbReference type="ARBA" id="ARBA00022723"/>
    </source>
</evidence>
<dbReference type="AlphaFoldDB" id="A0A2T7P6R5"/>
<accession>A0A2T7P6R5</accession>
<keyword evidence="3" id="KW-0408">Iron</keyword>
<name>A0A2T7P6R5_POMCA</name>
<dbReference type="EMBL" id="PZQS01000006">
    <property type="protein sequence ID" value="PVD29118.1"/>
    <property type="molecule type" value="Genomic_DNA"/>
</dbReference>
<protein>
    <submittedName>
        <fullName evidence="4">Uncharacterized protein</fullName>
    </submittedName>
</protein>
<proteinExistence type="inferred from homology"/>
<sequence length="152" mass="17875">MVANILAEKIQEEVQECVKALAEKKGQPLDLTRMTQVTVSNNICSIVFGKRFEYEDPFFKRYRSSCRRNPQRRRVNVSSEEYSQFYDLCQGILSGCRKLYEDVSTVLNTLVKPFIDRHVEEYNEDSVDDFISAYIKEFYQDIKELGIVKDYL</sequence>
<dbReference type="STRING" id="400727.A0A2T7P6R5"/>
<dbReference type="Proteomes" id="UP000245119">
    <property type="component" value="Linkage Group LG6"/>
</dbReference>
<comment type="caution">
    <text evidence="4">The sequence shown here is derived from an EMBL/GenBank/DDBJ whole genome shotgun (WGS) entry which is preliminary data.</text>
</comment>
<evidence type="ECO:0000313" key="5">
    <source>
        <dbReference type="Proteomes" id="UP000245119"/>
    </source>
</evidence>
<dbReference type="SUPFAM" id="SSF48264">
    <property type="entry name" value="Cytochrome P450"/>
    <property type="match status" value="1"/>
</dbReference>
<dbReference type="PANTHER" id="PTHR24300">
    <property type="entry name" value="CYTOCHROME P450 508A4-RELATED"/>
    <property type="match status" value="1"/>
</dbReference>
<dbReference type="InterPro" id="IPR036396">
    <property type="entry name" value="Cyt_P450_sf"/>
</dbReference>
<keyword evidence="2" id="KW-0479">Metal-binding</keyword>
<dbReference type="InterPro" id="IPR050182">
    <property type="entry name" value="Cytochrome_P450_fam2"/>
</dbReference>
<dbReference type="GO" id="GO:0005737">
    <property type="term" value="C:cytoplasm"/>
    <property type="evidence" value="ECO:0007669"/>
    <property type="project" value="TreeGrafter"/>
</dbReference>
<reference evidence="4 5" key="1">
    <citation type="submission" date="2018-04" db="EMBL/GenBank/DDBJ databases">
        <title>The genome of golden apple snail Pomacea canaliculata provides insight into stress tolerance and invasive adaptation.</title>
        <authorList>
            <person name="Liu C."/>
            <person name="Liu B."/>
            <person name="Ren Y."/>
            <person name="Zhang Y."/>
            <person name="Wang H."/>
            <person name="Li S."/>
            <person name="Jiang F."/>
            <person name="Yin L."/>
            <person name="Zhang G."/>
            <person name="Qian W."/>
            <person name="Fan W."/>
        </authorList>
    </citation>
    <scope>NUCLEOTIDE SEQUENCE [LARGE SCALE GENOMIC DNA]</scope>
    <source>
        <strain evidence="4">SZHN2017</strain>
        <tissue evidence="4">Muscle</tissue>
    </source>
</reference>
<comment type="similarity">
    <text evidence="1">Belongs to the cytochrome P450 family.</text>
</comment>
<evidence type="ECO:0000256" key="3">
    <source>
        <dbReference type="ARBA" id="ARBA00023004"/>
    </source>
</evidence>
<dbReference type="InterPro" id="IPR001128">
    <property type="entry name" value="Cyt_P450"/>
</dbReference>
<dbReference type="Pfam" id="PF00067">
    <property type="entry name" value="p450"/>
    <property type="match status" value="1"/>
</dbReference>
<dbReference type="GO" id="GO:0006082">
    <property type="term" value="P:organic acid metabolic process"/>
    <property type="evidence" value="ECO:0007669"/>
    <property type="project" value="TreeGrafter"/>
</dbReference>
<keyword evidence="5" id="KW-1185">Reference proteome</keyword>
<evidence type="ECO:0000313" key="4">
    <source>
        <dbReference type="EMBL" id="PVD29118.1"/>
    </source>
</evidence>
<evidence type="ECO:0000256" key="1">
    <source>
        <dbReference type="ARBA" id="ARBA00010617"/>
    </source>
</evidence>
<organism evidence="4 5">
    <name type="scientific">Pomacea canaliculata</name>
    <name type="common">Golden apple snail</name>
    <dbReference type="NCBI Taxonomy" id="400727"/>
    <lineage>
        <taxon>Eukaryota</taxon>
        <taxon>Metazoa</taxon>
        <taxon>Spiralia</taxon>
        <taxon>Lophotrochozoa</taxon>
        <taxon>Mollusca</taxon>
        <taxon>Gastropoda</taxon>
        <taxon>Caenogastropoda</taxon>
        <taxon>Architaenioglossa</taxon>
        <taxon>Ampullarioidea</taxon>
        <taxon>Ampullariidae</taxon>
        <taxon>Pomacea</taxon>
    </lineage>
</organism>